<dbReference type="AlphaFoldDB" id="E9FS86"/>
<dbReference type="InParanoid" id="E9FS86"/>
<feature type="region of interest" description="Disordered" evidence="1">
    <location>
        <begin position="99"/>
        <end position="181"/>
    </location>
</feature>
<evidence type="ECO:0000313" key="2">
    <source>
        <dbReference type="EMBL" id="EFX89992.1"/>
    </source>
</evidence>
<accession>E9FS86</accession>
<sequence length="308" mass="34478">MALWSYFGDRRSFRRTIQSTDSNQNASRRLVNGQQPNHRGRSISETSNDGVLEDVEEEIPSTEGSSPTESSVYHSLPSYQGSLHRHNTLFKRWMASRNRSVDESSSSHSLNRARGELSNEQPVAVHYHRRPAHTTNSTSNISSNNNNSTTTSTTSTTTSSSGMYSPNNSRQRVRHSSAPVSNLPLRLDPHFIDKSLIEVKEIVQQDGEEKTSEELDNNGYFNKDIWIPRRNYVYRKQLLSIVLSPDILASGTGDPRHGYATVWLRAQMAGRHSSLPLPVIVTEDVDASDVDKSRTMADNGARPRAVIV</sequence>
<dbReference type="Proteomes" id="UP000000305">
    <property type="component" value="Unassembled WGS sequence"/>
</dbReference>
<feature type="compositionally biased region" description="Polar residues" evidence="1">
    <location>
        <begin position="19"/>
        <end position="49"/>
    </location>
</feature>
<feature type="region of interest" description="Disordered" evidence="1">
    <location>
        <begin position="56"/>
        <end position="75"/>
    </location>
</feature>
<feature type="compositionally biased region" description="Low complexity" evidence="1">
    <location>
        <begin position="134"/>
        <end position="161"/>
    </location>
</feature>
<dbReference type="HOGENOM" id="CLU_903874_0_0_1"/>
<protein>
    <submittedName>
        <fullName evidence="2">Uncharacterized protein</fullName>
    </submittedName>
</protein>
<dbReference type="KEGG" id="dpx:DAPPUDRAFT_232256"/>
<evidence type="ECO:0000313" key="3">
    <source>
        <dbReference type="Proteomes" id="UP000000305"/>
    </source>
</evidence>
<dbReference type="EMBL" id="GL732523">
    <property type="protein sequence ID" value="EFX89992.1"/>
    <property type="molecule type" value="Genomic_DNA"/>
</dbReference>
<keyword evidence="3" id="KW-1185">Reference proteome</keyword>
<gene>
    <name evidence="2" type="ORF">DAPPUDRAFT_232256</name>
</gene>
<feature type="region of interest" description="Disordered" evidence="1">
    <location>
        <begin position="19"/>
        <end position="51"/>
    </location>
</feature>
<feature type="compositionally biased region" description="Low complexity" evidence="1">
    <location>
        <begin position="61"/>
        <end position="71"/>
    </location>
</feature>
<organism evidence="2 3">
    <name type="scientific">Daphnia pulex</name>
    <name type="common">Water flea</name>
    <dbReference type="NCBI Taxonomy" id="6669"/>
    <lineage>
        <taxon>Eukaryota</taxon>
        <taxon>Metazoa</taxon>
        <taxon>Ecdysozoa</taxon>
        <taxon>Arthropoda</taxon>
        <taxon>Crustacea</taxon>
        <taxon>Branchiopoda</taxon>
        <taxon>Diplostraca</taxon>
        <taxon>Cladocera</taxon>
        <taxon>Anomopoda</taxon>
        <taxon>Daphniidae</taxon>
        <taxon>Daphnia</taxon>
    </lineage>
</organism>
<proteinExistence type="predicted"/>
<name>E9FS86_DAPPU</name>
<evidence type="ECO:0000256" key="1">
    <source>
        <dbReference type="SAM" id="MobiDB-lite"/>
    </source>
</evidence>
<reference evidence="2 3" key="1">
    <citation type="journal article" date="2011" name="Science">
        <title>The ecoresponsive genome of Daphnia pulex.</title>
        <authorList>
            <person name="Colbourne J.K."/>
            <person name="Pfrender M.E."/>
            <person name="Gilbert D."/>
            <person name="Thomas W.K."/>
            <person name="Tucker A."/>
            <person name="Oakley T.H."/>
            <person name="Tokishita S."/>
            <person name="Aerts A."/>
            <person name="Arnold G.J."/>
            <person name="Basu M.K."/>
            <person name="Bauer D.J."/>
            <person name="Caceres C.E."/>
            <person name="Carmel L."/>
            <person name="Casola C."/>
            <person name="Choi J.H."/>
            <person name="Detter J.C."/>
            <person name="Dong Q."/>
            <person name="Dusheyko S."/>
            <person name="Eads B.D."/>
            <person name="Frohlich T."/>
            <person name="Geiler-Samerotte K.A."/>
            <person name="Gerlach D."/>
            <person name="Hatcher P."/>
            <person name="Jogdeo S."/>
            <person name="Krijgsveld J."/>
            <person name="Kriventseva E.V."/>
            <person name="Kultz D."/>
            <person name="Laforsch C."/>
            <person name="Lindquist E."/>
            <person name="Lopez J."/>
            <person name="Manak J.R."/>
            <person name="Muller J."/>
            <person name="Pangilinan J."/>
            <person name="Patwardhan R.P."/>
            <person name="Pitluck S."/>
            <person name="Pritham E.J."/>
            <person name="Rechtsteiner A."/>
            <person name="Rho M."/>
            <person name="Rogozin I.B."/>
            <person name="Sakarya O."/>
            <person name="Salamov A."/>
            <person name="Schaack S."/>
            <person name="Shapiro H."/>
            <person name="Shiga Y."/>
            <person name="Skalitzky C."/>
            <person name="Smith Z."/>
            <person name="Souvorov A."/>
            <person name="Sung W."/>
            <person name="Tang Z."/>
            <person name="Tsuchiya D."/>
            <person name="Tu H."/>
            <person name="Vos H."/>
            <person name="Wang M."/>
            <person name="Wolf Y.I."/>
            <person name="Yamagata H."/>
            <person name="Yamada T."/>
            <person name="Ye Y."/>
            <person name="Shaw J.R."/>
            <person name="Andrews J."/>
            <person name="Crease T.J."/>
            <person name="Tang H."/>
            <person name="Lucas S.M."/>
            <person name="Robertson H.M."/>
            <person name="Bork P."/>
            <person name="Koonin E.V."/>
            <person name="Zdobnov E.M."/>
            <person name="Grigoriev I.V."/>
            <person name="Lynch M."/>
            <person name="Boore J.L."/>
        </authorList>
    </citation>
    <scope>NUCLEOTIDE SEQUENCE [LARGE SCALE GENOMIC DNA]</scope>
</reference>